<keyword evidence="1" id="KW-0808">Transferase</keyword>
<keyword evidence="1" id="KW-0328">Glycosyltransferase</keyword>
<dbReference type="RefSeq" id="WP_117785850.1">
    <property type="nucleotide sequence ID" value="NZ_JACOOX010000004.1"/>
</dbReference>
<dbReference type="AlphaFoldDB" id="A0A8I0DU27"/>
<sequence>MKHEPMKLTSSYNNQLYIKVMNGHFATNHSHINQYIDMTTLKVRGTMAAAAAKSMGTEYMASTIVDTIVCMDGTEVIGAYLAETLSQNGITSMNQHKSIYVVTPEVHSSGQLIFRDNLQPMIEGKHVLLLIASATTGKTIKKSLECIKYYGGSIAGISAIFSVATEVDGYPVHALFTEKDLPDYKTYPHDQCPMCQAGNRIEAIVNSYGYSEL</sequence>
<accession>A0A8I0DU27</accession>
<keyword evidence="2" id="KW-1185">Reference proteome</keyword>
<dbReference type="Gene3D" id="3.40.50.2020">
    <property type="match status" value="1"/>
</dbReference>
<evidence type="ECO:0000313" key="2">
    <source>
        <dbReference type="Proteomes" id="UP000615234"/>
    </source>
</evidence>
<dbReference type="SUPFAM" id="SSF53271">
    <property type="entry name" value="PRTase-like"/>
    <property type="match status" value="1"/>
</dbReference>
<dbReference type="InterPro" id="IPR000836">
    <property type="entry name" value="PRTase_dom"/>
</dbReference>
<dbReference type="GO" id="GO:0016757">
    <property type="term" value="F:glycosyltransferase activity"/>
    <property type="evidence" value="ECO:0007669"/>
    <property type="project" value="UniProtKB-KW"/>
</dbReference>
<comment type="caution">
    <text evidence="1">The sequence shown here is derived from an EMBL/GenBank/DDBJ whole genome shotgun (WGS) entry which is preliminary data.</text>
</comment>
<gene>
    <name evidence="1" type="ORF">H8S09_08980</name>
</gene>
<dbReference type="EMBL" id="JACOOX010000004">
    <property type="protein sequence ID" value="MBC5663024.1"/>
    <property type="molecule type" value="Genomic_DNA"/>
</dbReference>
<proteinExistence type="predicted"/>
<reference evidence="1 2" key="1">
    <citation type="submission" date="2020-08" db="EMBL/GenBank/DDBJ databases">
        <title>Genome public.</title>
        <authorList>
            <person name="Liu C."/>
            <person name="Sun Q."/>
        </authorList>
    </citation>
    <scope>NUCLEOTIDE SEQUENCE [LARGE SCALE GENOMIC DNA]</scope>
    <source>
        <strain evidence="1 2">NSJ-10</strain>
    </source>
</reference>
<evidence type="ECO:0000313" key="1">
    <source>
        <dbReference type="EMBL" id="MBC5663024.1"/>
    </source>
</evidence>
<dbReference type="Proteomes" id="UP000615234">
    <property type="component" value="Unassembled WGS sequence"/>
</dbReference>
<dbReference type="InterPro" id="IPR029057">
    <property type="entry name" value="PRTase-like"/>
</dbReference>
<name>A0A8I0DU27_9FIRM</name>
<protein>
    <submittedName>
        <fullName evidence="1">Orotate phosphoribosyltransferase</fullName>
    </submittedName>
</protein>
<organism evidence="1 2">
    <name type="scientific">Coprococcus hominis</name>
    <name type="common">ex Liu et al. 2022</name>
    <dbReference type="NCBI Taxonomy" id="2763039"/>
    <lineage>
        <taxon>Bacteria</taxon>
        <taxon>Bacillati</taxon>
        <taxon>Bacillota</taxon>
        <taxon>Clostridia</taxon>
        <taxon>Lachnospirales</taxon>
        <taxon>Lachnospiraceae</taxon>
        <taxon>Coprococcus</taxon>
    </lineage>
</organism>
<dbReference type="CDD" id="cd06223">
    <property type="entry name" value="PRTases_typeI"/>
    <property type="match status" value="1"/>
</dbReference>